<feature type="compositionally biased region" description="Polar residues" evidence="1">
    <location>
        <begin position="138"/>
        <end position="147"/>
    </location>
</feature>
<feature type="region of interest" description="Disordered" evidence="1">
    <location>
        <begin position="138"/>
        <end position="162"/>
    </location>
</feature>
<sequence length="536" mass="62874">MKLQMERFNPLDSQFAQKIQKRIGLFNNRDNWMRKVMRKLDSDKQLDQEKGNNFYDGFDNISEVSPKNEKIQAKKPIKQNSVPPDKKKQSQLLLQQFYHSKGFDDEQPTIFGQYQVNNNRPAQTAQINKNDKLISAWSSQNQNQQKRNLNEGPANQGANQTQYRVRQLGSNKNRRYESGNLISINIQKQDSKDSLESIKNIQEQRIIFSGTGSGVGSAQFLNSTAVNRNLFTSRGRRLSIKKYQREDLIQSQDQIKFVDQSAADQSSMRELISPIRNINSHQHFRNYYQAASTNSLGYTRSCLCNDNDSIFQEKLNKLNLCDSKRQQEYNNRSLHKLISKCDTVSKDQHHQSQYRLLTNYMHDNFSAQTPMTQNISKRSQLIKEKVKMWSKKLRQESENYDQFKLKPKQKQVDKQIQEDREVFENITVLQKHLIPSKLLKRLYIADQKSQFNNTKENLDLTYSYNTPTGPLLFRESSIIKLSKNDTSKYEDSLKDLIDEYKDFTKKSDLVRSTKYKFKKYIPNSKKTYNFNSSNQI</sequence>
<reference evidence="2 3" key="1">
    <citation type="submission" date="2014-06" db="EMBL/GenBank/DDBJ databases">
        <authorList>
            <person name="Swart Estienne"/>
        </authorList>
    </citation>
    <scope>NUCLEOTIDE SEQUENCE [LARGE SCALE GENOMIC DNA]</scope>
    <source>
        <strain evidence="2 3">130c</strain>
    </source>
</reference>
<dbReference type="EMBL" id="CCKQ01003020">
    <property type="protein sequence ID" value="CDW74125.1"/>
    <property type="molecule type" value="Genomic_DNA"/>
</dbReference>
<evidence type="ECO:0000313" key="2">
    <source>
        <dbReference type="EMBL" id="CDW74125.1"/>
    </source>
</evidence>
<protein>
    <submittedName>
        <fullName evidence="2">Uncharacterized protein</fullName>
    </submittedName>
</protein>
<keyword evidence="3" id="KW-1185">Reference proteome</keyword>
<feature type="region of interest" description="Disordered" evidence="1">
    <location>
        <begin position="47"/>
        <end position="90"/>
    </location>
</feature>
<evidence type="ECO:0000256" key="1">
    <source>
        <dbReference type="SAM" id="MobiDB-lite"/>
    </source>
</evidence>
<accession>A0A077ZVZ8</accession>
<name>A0A077ZVZ8_STYLE</name>
<proteinExistence type="predicted"/>
<evidence type="ECO:0000313" key="3">
    <source>
        <dbReference type="Proteomes" id="UP000039865"/>
    </source>
</evidence>
<dbReference type="AlphaFoldDB" id="A0A077ZVZ8"/>
<gene>
    <name evidence="2" type="primary">Contig5661.g6064</name>
    <name evidence="2" type="ORF">STYLEM_3119</name>
</gene>
<organism evidence="2 3">
    <name type="scientific">Stylonychia lemnae</name>
    <name type="common">Ciliate</name>
    <dbReference type="NCBI Taxonomy" id="5949"/>
    <lineage>
        <taxon>Eukaryota</taxon>
        <taxon>Sar</taxon>
        <taxon>Alveolata</taxon>
        <taxon>Ciliophora</taxon>
        <taxon>Intramacronucleata</taxon>
        <taxon>Spirotrichea</taxon>
        <taxon>Stichotrichia</taxon>
        <taxon>Sporadotrichida</taxon>
        <taxon>Oxytrichidae</taxon>
        <taxon>Stylonychinae</taxon>
        <taxon>Stylonychia</taxon>
    </lineage>
</organism>
<dbReference type="InParanoid" id="A0A077ZVZ8"/>
<dbReference type="Proteomes" id="UP000039865">
    <property type="component" value="Unassembled WGS sequence"/>
</dbReference>